<feature type="repeat" description="PPR" evidence="2">
    <location>
        <begin position="835"/>
        <end position="869"/>
    </location>
</feature>
<dbReference type="RefSeq" id="XP_008788703.2">
    <property type="nucleotide sequence ID" value="XM_008790481.4"/>
</dbReference>
<dbReference type="PANTHER" id="PTHR47942">
    <property type="entry name" value="TETRATRICOPEPTIDE REPEAT (TPR)-LIKE SUPERFAMILY PROTEIN-RELATED"/>
    <property type="match status" value="1"/>
</dbReference>
<sequence length="916" mass="103289">MLPLFFLFKPSPSKNLFKIFTFRSIPLLLRFSTSAAPLPFSPFLDSNPSSDPNPSFDSSLIAASVKDWFRLGADPLSPLDRIYAALVGAPDESSLDAALHRLRIPLSESLVLQTLRHRPHPVAAPPSAPLLLLRLRFFDWSGRQPGYRHSRAAYHAVFRLLSRARLVSVVLDWLRLFSPSSCHPFLLAANRAAAAPHPRFHETLVVGYAVAGKPELALQLLARMRFQGLDLDAFSYHVLLNSLVEASIFDFADSVLAHVAARGLFGPVTACIKMKSLCFQGRLDDAEAYLRELESSSLSDYRAAAGRMVGTLVRALCRNGRFDAAGRLVDEFGSAEAYGAWVADLLAAGRLDAALEFLGSKRASEDYTPETIHYSQLVTRLLRENRLGAVYDVLVEMMEEGIPPDRATMNAALCFFCKAGLVDVAVQLYNSRMDLGINPTDQVYNHLIIALCQEGSIDRVCQVLEESMQHGYFPGQQTFSIIASMLMREGKLDKMRKLLDSALQRDVKPATVVFARYISALCKAGDVEEACLVPQMVGKESTGLVRYRSTYVNMIRAFIVLRRVDVLPGLIIEMQEIGHSPTRSLYRDVVCCLCEMGKFDEVLELLNKQLERNELDPRTCYNYFIIGAGHAKKPEMAREIYNRMVNAGIEPQIETKVLLLQSYLKSKRIGDALSFFYYLREKKEPSNKLYNTFISGLCEAGMPEQAMVFWREVRDKGLIPSLQCYEELVLQLCSAKDYDVAVKVLEDFSETGRPVSAFICNVLLLHTLKSQELLRAWVRSRNRNSEVKAGGMSEETKGAGQIMLGNLIAAFSGGIRMRENMDKMEELVERFFPVDIYTYNMLLRGLSMAGRMDYACDLFQRISKKGYEPNRFSFDIIVHGFCKHGKRKEAERWMDAMYRHGFHPTWYTIRIYNNTS</sequence>
<reference evidence="3" key="1">
    <citation type="journal article" date="2019" name="Nat. Commun.">
        <title>Genome-wide association mapping of date palm fruit traits.</title>
        <authorList>
            <person name="Hazzouri K.M."/>
            <person name="Gros-Balthazard M."/>
            <person name="Flowers J.M."/>
            <person name="Copetti D."/>
            <person name="Lemansour A."/>
            <person name="Lebrun M."/>
            <person name="Masmoudi K."/>
            <person name="Ferrand S."/>
            <person name="Dhar M.I."/>
            <person name="Fresquez Z.A."/>
            <person name="Rosas U."/>
            <person name="Zhang J."/>
            <person name="Talag J."/>
            <person name="Lee S."/>
            <person name="Kudrna D."/>
            <person name="Powell R.F."/>
            <person name="Leitch I.J."/>
            <person name="Krueger R.R."/>
            <person name="Wing R.A."/>
            <person name="Amiri K.M.A."/>
            <person name="Purugganan M.D."/>
        </authorList>
    </citation>
    <scope>NUCLEOTIDE SEQUENCE [LARGE SCALE GENOMIC DNA]</scope>
    <source>
        <strain evidence="3">cv. Khalas</strain>
    </source>
</reference>
<reference evidence="4 5" key="2">
    <citation type="submission" date="2025-04" db="UniProtKB">
        <authorList>
            <consortium name="RefSeq"/>
        </authorList>
    </citation>
    <scope>IDENTIFICATION</scope>
    <source>
        <tissue evidence="4 5">Young leaves</tissue>
    </source>
</reference>
<feature type="repeat" description="PPR" evidence="2">
    <location>
        <begin position="440"/>
        <end position="474"/>
    </location>
</feature>
<feature type="repeat" description="PPR" evidence="2">
    <location>
        <begin position="405"/>
        <end position="439"/>
    </location>
</feature>
<keyword evidence="1" id="KW-0677">Repeat</keyword>
<keyword evidence="3" id="KW-1185">Reference proteome</keyword>
<accession>A0A8B7BZT5</accession>
<feature type="repeat" description="PPR" evidence="2">
    <location>
        <begin position="617"/>
        <end position="651"/>
    </location>
</feature>
<proteinExistence type="predicted"/>
<dbReference type="SUPFAM" id="SSF81901">
    <property type="entry name" value="HCP-like"/>
    <property type="match status" value="1"/>
</dbReference>
<dbReference type="InterPro" id="IPR011990">
    <property type="entry name" value="TPR-like_helical_dom_sf"/>
</dbReference>
<dbReference type="InterPro" id="IPR002885">
    <property type="entry name" value="PPR_rpt"/>
</dbReference>
<dbReference type="KEGG" id="pda:103706396"/>
<dbReference type="PANTHER" id="PTHR47942:SF65">
    <property type="entry name" value="OS04G0618050 PROTEIN"/>
    <property type="match status" value="1"/>
</dbReference>
<name>A0A8B7BZT5_PHODC</name>
<dbReference type="OrthoDB" id="185373at2759"/>
<feature type="repeat" description="PPR" evidence="2">
    <location>
        <begin position="870"/>
        <end position="904"/>
    </location>
</feature>
<evidence type="ECO:0000313" key="5">
    <source>
        <dbReference type="RefSeq" id="XP_008788704.2"/>
    </source>
</evidence>
<evidence type="ECO:0000256" key="2">
    <source>
        <dbReference type="PROSITE-ProRule" id="PRU00708"/>
    </source>
</evidence>
<dbReference type="RefSeq" id="XP_008788704.2">
    <property type="nucleotide sequence ID" value="XM_008790482.4"/>
</dbReference>
<protein>
    <submittedName>
        <fullName evidence="4 5">Pentatricopeptide repeat-containing protein At1g71210, mitochondrial</fullName>
    </submittedName>
</protein>
<evidence type="ECO:0000313" key="3">
    <source>
        <dbReference type="Proteomes" id="UP000228380"/>
    </source>
</evidence>
<dbReference type="Pfam" id="PF13041">
    <property type="entry name" value="PPR_2"/>
    <property type="match status" value="1"/>
</dbReference>
<dbReference type="Pfam" id="PF01535">
    <property type="entry name" value="PPR"/>
    <property type="match status" value="6"/>
</dbReference>
<dbReference type="Proteomes" id="UP000228380">
    <property type="component" value="Chromosome 17"/>
</dbReference>
<evidence type="ECO:0000313" key="4">
    <source>
        <dbReference type="RefSeq" id="XP_008788703.2"/>
    </source>
</evidence>
<dbReference type="InterPro" id="IPR051222">
    <property type="entry name" value="PPR/CCM1_RNA-binding"/>
</dbReference>
<feature type="repeat" description="PPR" evidence="2">
    <location>
        <begin position="370"/>
        <end position="404"/>
    </location>
</feature>
<evidence type="ECO:0000256" key="1">
    <source>
        <dbReference type="ARBA" id="ARBA00022737"/>
    </source>
</evidence>
<dbReference type="Gene3D" id="1.25.40.10">
    <property type="entry name" value="Tetratricopeptide repeat domain"/>
    <property type="match status" value="5"/>
</dbReference>
<dbReference type="NCBIfam" id="TIGR00756">
    <property type="entry name" value="PPR"/>
    <property type="match status" value="6"/>
</dbReference>
<dbReference type="PROSITE" id="PS51375">
    <property type="entry name" value="PPR"/>
    <property type="match status" value="7"/>
</dbReference>
<dbReference type="AlphaFoldDB" id="A0A8B7BZT5"/>
<dbReference type="GeneID" id="103706396"/>
<organism evidence="3 4">
    <name type="scientific">Phoenix dactylifera</name>
    <name type="common">Date palm</name>
    <dbReference type="NCBI Taxonomy" id="42345"/>
    <lineage>
        <taxon>Eukaryota</taxon>
        <taxon>Viridiplantae</taxon>
        <taxon>Streptophyta</taxon>
        <taxon>Embryophyta</taxon>
        <taxon>Tracheophyta</taxon>
        <taxon>Spermatophyta</taxon>
        <taxon>Magnoliopsida</taxon>
        <taxon>Liliopsida</taxon>
        <taxon>Arecaceae</taxon>
        <taxon>Coryphoideae</taxon>
        <taxon>Phoeniceae</taxon>
        <taxon>Phoenix</taxon>
    </lineage>
</organism>
<feature type="repeat" description="PPR" evidence="2">
    <location>
        <begin position="686"/>
        <end position="720"/>
    </location>
</feature>
<gene>
    <name evidence="4 5" type="primary">LOC103706396</name>
</gene>